<comment type="caution">
    <text evidence="1">The sequence shown here is derived from an EMBL/GenBank/DDBJ whole genome shotgun (WGS) entry which is preliminary data.</text>
</comment>
<accession>A0ABU3E4C6</accession>
<dbReference type="EMBL" id="JAVRHM010000016">
    <property type="protein sequence ID" value="MDT0690846.1"/>
    <property type="molecule type" value="Genomic_DNA"/>
</dbReference>
<evidence type="ECO:0000313" key="1">
    <source>
        <dbReference type="EMBL" id="MDT0690846.1"/>
    </source>
</evidence>
<dbReference type="Proteomes" id="UP001261624">
    <property type="component" value="Unassembled WGS sequence"/>
</dbReference>
<reference evidence="1 2" key="1">
    <citation type="submission" date="2023-09" db="EMBL/GenBank/DDBJ databases">
        <authorList>
            <person name="Rey-Velasco X."/>
        </authorList>
    </citation>
    <scope>NUCLEOTIDE SEQUENCE [LARGE SCALE GENOMIC DNA]</scope>
    <source>
        <strain evidence="1 2">F188</strain>
    </source>
</reference>
<dbReference type="RefSeq" id="WP_311685780.1">
    <property type="nucleotide sequence ID" value="NZ_JAVRHM010000016.1"/>
</dbReference>
<organism evidence="1 2">
    <name type="scientific">Autumnicola patrickiae</name>
    <dbReference type="NCBI Taxonomy" id="3075591"/>
    <lineage>
        <taxon>Bacteria</taxon>
        <taxon>Pseudomonadati</taxon>
        <taxon>Bacteroidota</taxon>
        <taxon>Flavobacteriia</taxon>
        <taxon>Flavobacteriales</taxon>
        <taxon>Flavobacteriaceae</taxon>
        <taxon>Autumnicola</taxon>
    </lineage>
</organism>
<evidence type="ECO:0000313" key="2">
    <source>
        <dbReference type="Proteomes" id="UP001261624"/>
    </source>
</evidence>
<protein>
    <submittedName>
        <fullName evidence="1">Uncharacterized protein</fullName>
    </submittedName>
</protein>
<proteinExistence type="predicted"/>
<keyword evidence="2" id="KW-1185">Reference proteome</keyword>
<name>A0ABU3E4C6_9FLAO</name>
<gene>
    <name evidence="1" type="ORF">RM549_13695</name>
</gene>
<sequence length="60" mass="6874">MLINEEKQITDDFKYRKTPVLIGVYHGISVAIKNKFFDITKGQRETGKVIFSSEVNVKKA</sequence>